<protein>
    <submittedName>
        <fullName evidence="3">Alpha/beta-hydrolase</fullName>
    </submittedName>
</protein>
<dbReference type="InterPro" id="IPR050300">
    <property type="entry name" value="GDXG_lipolytic_enzyme"/>
</dbReference>
<organism evidence="3 4">
    <name type="scientific">Dothidotthia symphoricarpi CBS 119687</name>
    <dbReference type="NCBI Taxonomy" id="1392245"/>
    <lineage>
        <taxon>Eukaryota</taxon>
        <taxon>Fungi</taxon>
        <taxon>Dikarya</taxon>
        <taxon>Ascomycota</taxon>
        <taxon>Pezizomycotina</taxon>
        <taxon>Dothideomycetes</taxon>
        <taxon>Pleosporomycetidae</taxon>
        <taxon>Pleosporales</taxon>
        <taxon>Dothidotthiaceae</taxon>
        <taxon>Dothidotthia</taxon>
    </lineage>
</organism>
<dbReference type="PANTHER" id="PTHR48081">
    <property type="entry name" value="AB HYDROLASE SUPERFAMILY PROTEIN C4A8.06C"/>
    <property type="match status" value="1"/>
</dbReference>
<evidence type="ECO:0000313" key="4">
    <source>
        <dbReference type="Proteomes" id="UP000799771"/>
    </source>
</evidence>
<dbReference type="Gene3D" id="3.40.50.1820">
    <property type="entry name" value="alpha/beta hydrolase"/>
    <property type="match status" value="1"/>
</dbReference>
<reference evidence="3" key="1">
    <citation type="journal article" date="2020" name="Stud. Mycol.">
        <title>101 Dothideomycetes genomes: a test case for predicting lifestyles and emergence of pathogens.</title>
        <authorList>
            <person name="Haridas S."/>
            <person name="Albert R."/>
            <person name="Binder M."/>
            <person name="Bloem J."/>
            <person name="Labutti K."/>
            <person name="Salamov A."/>
            <person name="Andreopoulos B."/>
            <person name="Baker S."/>
            <person name="Barry K."/>
            <person name="Bills G."/>
            <person name="Bluhm B."/>
            <person name="Cannon C."/>
            <person name="Castanera R."/>
            <person name="Culley D."/>
            <person name="Daum C."/>
            <person name="Ezra D."/>
            <person name="Gonzalez J."/>
            <person name="Henrissat B."/>
            <person name="Kuo A."/>
            <person name="Liang C."/>
            <person name="Lipzen A."/>
            <person name="Lutzoni F."/>
            <person name="Magnuson J."/>
            <person name="Mondo S."/>
            <person name="Nolan M."/>
            <person name="Ohm R."/>
            <person name="Pangilinan J."/>
            <person name="Park H.-J."/>
            <person name="Ramirez L."/>
            <person name="Alfaro M."/>
            <person name="Sun H."/>
            <person name="Tritt A."/>
            <person name="Yoshinaga Y."/>
            <person name="Zwiers L.-H."/>
            <person name="Turgeon B."/>
            <person name="Goodwin S."/>
            <person name="Spatafora J."/>
            <person name="Crous P."/>
            <person name="Grigoriev I."/>
        </authorList>
    </citation>
    <scope>NUCLEOTIDE SEQUENCE</scope>
    <source>
        <strain evidence="3">CBS 119687</strain>
    </source>
</reference>
<accession>A0A6A6AHB1</accession>
<sequence length="337" mass="36587">MSQTSNSRPPFDSAYRFSAGVPGWSDALNIETLRQTPPSVVITGESLCVKYPQLAYTDLNIPALEELSGKNTIDLTLFRKKDSQNSSRAALLFMHGGGQIVGDRFAGIDLLLASLLDNDDIVIATVEFRLAPEDPAPAGAYDCYSATTYLYEHAAELGIDSSRIALFGTSGGAALAAATCFLARKRQHPPILAQILNIPMLDDGDEWPSVKQFETGTVWPGKTNRQAWDFVLGSDRREQDIDGIRCPGRATDLSNLPPAYIDVGQCEVFRDAAVAYASRIWQCGGSAELHVWPGVYHGAIVIEPNVAISRTMRAALKEYIQRTLGLGLHEKASGSQL</sequence>
<dbReference type="InterPro" id="IPR013094">
    <property type="entry name" value="AB_hydrolase_3"/>
</dbReference>
<keyword evidence="1 3" id="KW-0378">Hydrolase</keyword>
<proteinExistence type="predicted"/>
<dbReference type="GO" id="GO:0016787">
    <property type="term" value="F:hydrolase activity"/>
    <property type="evidence" value="ECO:0007669"/>
    <property type="project" value="UniProtKB-KW"/>
</dbReference>
<dbReference type="PANTHER" id="PTHR48081:SF8">
    <property type="entry name" value="ALPHA_BETA HYDROLASE FOLD-3 DOMAIN-CONTAINING PROTEIN-RELATED"/>
    <property type="match status" value="1"/>
</dbReference>
<dbReference type="EMBL" id="ML977504">
    <property type="protein sequence ID" value="KAF2130458.1"/>
    <property type="molecule type" value="Genomic_DNA"/>
</dbReference>
<gene>
    <name evidence="3" type="ORF">P153DRAFT_366041</name>
</gene>
<dbReference type="AlphaFoldDB" id="A0A6A6AHB1"/>
<name>A0A6A6AHB1_9PLEO</name>
<dbReference type="GeneID" id="54408390"/>
<keyword evidence="4" id="KW-1185">Reference proteome</keyword>
<dbReference type="RefSeq" id="XP_033524845.1">
    <property type="nucleotide sequence ID" value="XM_033667958.1"/>
</dbReference>
<evidence type="ECO:0000259" key="2">
    <source>
        <dbReference type="Pfam" id="PF07859"/>
    </source>
</evidence>
<feature type="domain" description="Alpha/beta hydrolase fold-3" evidence="2">
    <location>
        <begin position="91"/>
        <end position="299"/>
    </location>
</feature>
<dbReference type="InterPro" id="IPR029058">
    <property type="entry name" value="AB_hydrolase_fold"/>
</dbReference>
<dbReference type="Pfam" id="PF07859">
    <property type="entry name" value="Abhydrolase_3"/>
    <property type="match status" value="1"/>
</dbReference>
<evidence type="ECO:0000313" key="3">
    <source>
        <dbReference type="EMBL" id="KAF2130458.1"/>
    </source>
</evidence>
<dbReference type="Proteomes" id="UP000799771">
    <property type="component" value="Unassembled WGS sequence"/>
</dbReference>
<dbReference type="SUPFAM" id="SSF53474">
    <property type="entry name" value="alpha/beta-Hydrolases"/>
    <property type="match status" value="1"/>
</dbReference>
<evidence type="ECO:0000256" key="1">
    <source>
        <dbReference type="ARBA" id="ARBA00022801"/>
    </source>
</evidence>
<dbReference type="OrthoDB" id="433474at2759"/>